<dbReference type="Pfam" id="PF00668">
    <property type="entry name" value="Condensation"/>
    <property type="match status" value="1"/>
</dbReference>
<accession>A0ABT9RLW6</accession>
<dbReference type="PANTHER" id="PTHR45527">
    <property type="entry name" value="NONRIBOSOMAL PEPTIDE SYNTHETASE"/>
    <property type="match status" value="1"/>
</dbReference>
<name>A0ABT9RLW6_9ACTN</name>
<dbReference type="Proteomes" id="UP001230426">
    <property type="component" value="Unassembled WGS sequence"/>
</dbReference>
<dbReference type="InterPro" id="IPR001242">
    <property type="entry name" value="Condensation_dom"/>
</dbReference>
<reference evidence="2 3" key="1">
    <citation type="submission" date="2023-07" db="EMBL/GenBank/DDBJ databases">
        <title>Sequencing the genomes of 1000 actinobacteria strains.</title>
        <authorList>
            <person name="Klenk H.-P."/>
        </authorList>
    </citation>
    <scope>NUCLEOTIDE SEQUENCE [LARGE SCALE GENOMIC DNA]</scope>
    <source>
        <strain evidence="2 3">DSM 44109</strain>
    </source>
</reference>
<feature type="domain" description="Condensation" evidence="1">
    <location>
        <begin position="49"/>
        <end position="452"/>
    </location>
</feature>
<dbReference type="Gene3D" id="3.30.559.10">
    <property type="entry name" value="Chloramphenicol acetyltransferase-like domain"/>
    <property type="match status" value="1"/>
</dbReference>
<evidence type="ECO:0000259" key="1">
    <source>
        <dbReference type="Pfam" id="PF00668"/>
    </source>
</evidence>
<sequence length="454" mass="50614">MTDTLPLASPPTGGEDRIPLSFQQEFLRMMDHGDGAGPYGPRYTIVGGWRITGELDLDSLRGALYDVVARHEALRTSVVLDDGEPYQRIFPPAWPDLLIHDLADRDRGDRDVVAEQFLNEIEAGEFGADEMPLMRGVLGRFDRRDAVFVFMAHHTAVDGWSAQIVMRDLAACYAARREHRAPDLPEVRQHREYVAWQHANTAAPAIVAAREFWRENLRGAQVVPIPTDRPREEGPFVTGWHRFLLEEEFRASAAALAAETRSSPFMVLLAAYLTYLREQTGQTDLVVPTFTPGRHPSWVQDTVGSFYNLLPLRTDISGCTSFREVIAKVRATCIATYTHEIPFLQLIEEAPDLMASVMEPNSAACVFQVVQSPFMMGGAQVGDLRFTAMRRRVLSAPVGSQLPDGALWTLELQPEGDIVGKIGFTSNLFDESTVTAMVSDFRRVLRETVTGPGR</sequence>
<dbReference type="SUPFAM" id="SSF52777">
    <property type="entry name" value="CoA-dependent acyltransferases"/>
    <property type="match status" value="2"/>
</dbReference>
<comment type="caution">
    <text evidence="2">The sequence shown here is derived from an EMBL/GenBank/DDBJ whole genome shotgun (WGS) entry which is preliminary data.</text>
</comment>
<keyword evidence="3" id="KW-1185">Reference proteome</keyword>
<dbReference type="PANTHER" id="PTHR45527:SF1">
    <property type="entry name" value="FATTY ACID SYNTHASE"/>
    <property type="match status" value="1"/>
</dbReference>
<proteinExistence type="predicted"/>
<organism evidence="2 3">
    <name type="scientific">Streptosporangium brasiliense</name>
    <dbReference type="NCBI Taxonomy" id="47480"/>
    <lineage>
        <taxon>Bacteria</taxon>
        <taxon>Bacillati</taxon>
        <taxon>Actinomycetota</taxon>
        <taxon>Actinomycetes</taxon>
        <taxon>Streptosporangiales</taxon>
        <taxon>Streptosporangiaceae</taxon>
        <taxon>Streptosporangium</taxon>
    </lineage>
</organism>
<gene>
    <name evidence="2" type="ORF">J2S55_009619</name>
</gene>
<dbReference type="CDD" id="cd19539">
    <property type="entry name" value="SgcC5_NRPS-like"/>
    <property type="match status" value="1"/>
</dbReference>
<dbReference type="Gene3D" id="3.30.559.30">
    <property type="entry name" value="Nonribosomal peptide synthetase, condensation domain"/>
    <property type="match status" value="1"/>
</dbReference>
<dbReference type="RefSeq" id="WP_306876103.1">
    <property type="nucleotide sequence ID" value="NZ_JAUSRB010000003.1"/>
</dbReference>
<protein>
    <recommendedName>
        <fullName evidence="1">Condensation domain-containing protein</fullName>
    </recommendedName>
</protein>
<dbReference type="InterPro" id="IPR023213">
    <property type="entry name" value="CAT-like_dom_sf"/>
</dbReference>
<dbReference type="EMBL" id="JAUSRB010000003">
    <property type="protein sequence ID" value="MDP9870281.1"/>
    <property type="molecule type" value="Genomic_DNA"/>
</dbReference>
<evidence type="ECO:0000313" key="2">
    <source>
        <dbReference type="EMBL" id="MDP9870281.1"/>
    </source>
</evidence>
<evidence type="ECO:0000313" key="3">
    <source>
        <dbReference type="Proteomes" id="UP001230426"/>
    </source>
</evidence>